<dbReference type="Pfam" id="PF13240">
    <property type="entry name" value="Zn_Ribbon_1"/>
    <property type="match status" value="1"/>
</dbReference>
<feature type="domain" description="Zinc-ribbon" evidence="2">
    <location>
        <begin position="4"/>
        <end position="25"/>
    </location>
</feature>
<gene>
    <name evidence="3" type="ORF">MsAg5_15210</name>
</gene>
<comment type="caution">
    <text evidence="3">The sequence shown here is derived from an EMBL/GenBank/DDBJ whole genome shotgun (WGS) entry which is preliminary data.</text>
</comment>
<protein>
    <recommendedName>
        <fullName evidence="2">Zinc-ribbon domain-containing protein</fullName>
    </recommendedName>
</protein>
<evidence type="ECO:0000313" key="4">
    <source>
        <dbReference type="Proteomes" id="UP001271789"/>
    </source>
</evidence>
<name>A0AAE4MJF8_9EURY</name>
<keyword evidence="4" id="KW-1185">Reference proteome</keyword>
<dbReference type="Proteomes" id="UP001271789">
    <property type="component" value="Unassembled WGS sequence"/>
</dbReference>
<evidence type="ECO:0000259" key="2">
    <source>
        <dbReference type="Pfam" id="PF13240"/>
    </source>
</evidence>
<dbReference type="InterPro" id="IPR026870">
    <property type="entry name" value="Zinc_ribbon_dom"/>
</dbReference>
<accession>A0AAE4MJF8</accession>
<proteinExistence type="predicted"/>
<dbReference type="RefSeq" id="WP_338100052.1">
    <property type="nucleotide sequence ID" value="NZ_JAWDKD010000021.1"/>
</dbReference>
<dbReference type="AlphaFoldDB" id="A0AAE4MJF8"/>
<sequence length="166" mass="18274">MPNYCSNCGNALPKNAENCPNCGAAAGPTAKKPFMESLKESWDTFISQKEPFAAAIFSVFMSGLGQLYNGEFAKAVCIQVAAIILSVIGIFIWPILVIDLIVWVWSVYDAYKTAEKMRNGQKPAKIPKWSEILVYFLWPFLVIGFIVIIAIIILMIVGIAGFAAFI</sequence>
<keyword evidence="1" id="KW-1133">Transmembrane helix</keyword>
<feature type="transmembrane region" description="Helical" evidence="1">
    <location>
        <begin position="80"/>
        <end position="111"/>
    </location>
</feature>
<feature type="transmembrane region" description="Helical" evidence="1">
    <location>
        <begin position="132"/>
        <end position="165"/>
    </location>
</feature>
<keyword evidence="1" id="KW-0472">Membrane</keyword>
<evidence type="ECO:0000313" key="3">
    <source>
        <dbReference type="EMBL" id="MDV0447612.1"/>
    </source>
</evidence>
<organism evidence="3 4">
    <name type="scientific">Methanolapillus africanus</name>
    <dbReference type="NCBI Taxonomy" id="3028297"/>
    <lineage>
        <taxon>Archaea</taxon>
        <taxon>Methanobacteriati</taxon>
        <taxon>Methanobacteriota</taxon>
        <taxon>Stenosarchaea group</taxon>
        <taxon>Methanomicrobia</taxon>
        <taxon>Methanosarcinales</taxon>
        <taxon>Methanosarcinaceae</taxon>
        <taxon>Methanolapillus</taxon>
    </lineage>
</organism>
<dbReference type="EMBL" id="JAWDKD010000021">
    <property type="protein sequence ID" value="MDV0447612.1"/>
    <property type="molecule type" value="Genomic_DNA"/>
</dbReference>
<reference evidence="3" key="1">
    <citation type="submission" date="2023-06" db="EMBL/GenBank/DDBJ databases">
        <title>Genome sequence of Methanosarcinaceae archaeon Ag5.</title>
        <authorList>
            <person name="Protasov E."/>
            <person name="Platt K."/>
            <person name="Poehlein A."/>
            <person name="Daniel R."/>
            <person name="Brune A."/>
        </authorList>
    </citation>
    <scope>NUCLEOTIDE SEQUENCE</scope>
    <source>
        <strain evidence="3">Ag5</strain>
    </source>
</reference>
<keyword evidence="1" id="KW-0812">Transmembrane</keyword>
<evidence type="ECO:0000256" key="1">
    <source>
        <dbReference type="SAM" id="Phobius"/>
    </source>
</evidence>